<feature type="binding site" evidence="9">
    <location>
        <begin position="22"/>
        <end position="25"/>
    </location>
    <ligand>
        <name>substrate</name>
    </ligand>
</feature>
<dbReference type="AlphaFoldDB" id="A0A926VFA5"/>
<evidence type="ECO:0000256" key="4">
    <source>
        <dbReference type="ARBA" id="ARBA00022723"/>
    </source>
</evidence>
<feature type="binding site" evidence="11">
    <location>
        <position position="143"/>
    </location>
    <ligand>
        <name>Mg(2+)</name>
        <dbReference type="ChEBI" id="CHEBI:18420"/>
    </ligand>
</feature>
<dbReference type="Gene3D" id="3.40.50.1000">
    <property type="entry name" value="HAD superfamily/HAD-like"/>
    <property type="match status" value="1"/>
</dbReference>
<dbReference type="NCBIfam" id="TIGR01662">
    <property type="entry name" value="HAD-SF-IIIA"/>
    <property type="match status" value="1"/>
</dbReference>
<dbReference type="Pfam" id="PF13242">
    <property type="entry name" value="Hydrolase_like"/>
    <property type="match status" value="1"/>
</dbReference>
<comment type="subcellular location">
    <subcellularLocation>
        <location evidence="1">Cytoplasm</location>
    </subcellularLocation>
</comment>
<feature type="active site" description="Proton donor" evidence="8">
    <location>
        <position position="16"/>
    </location>
</feature>
<evidence type="ECO:0000256" key="2">
    <source>
        <dbReference type="ARBA" id="ARBA00005628"/>
    </source>
</evidence>
<feature type="site" description="Stabilizes the phosphoryl group" evidence="10">
    <location>
        <position position="56"/>
    </location>
</feature>
<sequence>MPNLKSAKPAVFLDRDGVLNIEAGYIHNVEDLHLIPGVAEAVRRLNDRQIFCCLVSNQSGPARGYYPIDHVEALHRRLCQLLATEAGAKLDALYYCPYLSPPEGGTNREFTRWSSWRKPNTGMLVAAAWEHDLDLSQSFVVGDKATDVDMAHNAGCCGILVQTGFGESVLGGKYQHHTKPDYVATDLARAVDWILQQMGKLEVERSSKLEDEHHAKQPQSQNRASRYLDYYSG</sequence>
<dbReference type="PANTHER" id="PTHR42891">
    <property type="entry name" value="D-GLYCERO-BETA-D-MANNO-HEPTOSE-1,7-BISPHOSPHATE 7-PHOSPHATASE"/>
    <property type="match status" value="1"/>
</dbReference>
<feature type="binding site" evidence="11">
    <location>
        <position position="96"/>
    </location>
    <ligand>
        <name>Zn(2+)</name>
        <dbReference type="ChEBI" id="CHEBI:29105"/>
    </ligand>
</feature>
<evidence type="ECO:0000256" key="12">
    <source>
        <dbReference type="SAM" id="MobiDB-lite"/>
    </source>
</evidence>
<evidence type="ECO:0000256" key="9">
    <source>
        <dbReference type="PIRSR" id="PIRSR004682-2"/>
    </source>
</evidence>
<feature type="binding site" evidence="11">
    <location>
        <position position="14"/>
    </location>
    <ligand>
        <name>Mg(2+)</name>
        <dbReference type="ChEBI" id="CHEBI:18420"/>
    </ligand>
</feature>
<evidence type="ECO:0000256" key="1">
    <source>
        <dbReference type="ARBA" id="ARBA00004496"/>
    </source>
</evidence>
<dbReference type="GO" id="GO:0046872">
    <property type="term" value="F:metal ion binding"/>
    <property type="evidence" value="ECO:0007669"/>
    <property type="project" value="UniProtKB-KW"/>
</dbReference>
<organism evidence="13 14">
    <name type="scientific">Aerosakkonema funiforme FACHB-1375</name>
    <dbReference type="NCBI Taxonomy" id="2949571"/>
    <lineage>
        <taxon>Bacteria</taxon>
        <taxon>Bacillati</taxon>
        <taxon>Cyanobacteriota</taxon>
        <taxon>Cyanophyceae</taxon>
        <taxon>Oscillatoriophycideae</taxon>
        <taxon>Aerosakkonematales</taxon>
        <taxon>Aerosakkonemataceae</taxon>
        <taxon>Aerosakkonema</taxon>
    </lineage>
</organism>
<reference evidence="13" key="1">
    <citation type="journal article" date="2015" name="ISME J.">
        <title>Draft Genome Sequence of Streptomyces incarnatus NRRL8089, which Produces the Nucleoside Antibiotic Sinefungin.</title>
        <authorList>
            <person name="Oshima K."/>
            <person name="Hattori M."/>
            <person name="Shimizu H."/>
            <person name="Fukuda K."/>
            <person name="Nemoto M."/>
            <person name="Inagaki K."/>
            <person name="Tamura T."/>
        </authorList>
    </citation>
    <scope>NUCLEOTIDE SEQUENCE</scope>
    <source>
        <strain evidence="13">FACHB-1375</strain>
    </source>
</reference>
<evidence type="ECO:0000256" key="11">
    <source>
        <dbReference type="PIRSR" id="PIRSR004682-4"/>
    </source>
</evidence>
<dbReference type="PANTHER" id="PTHR42891:SF1">
    <property type="entry name" value="D-GLYCERO-BETA-D-MANNO-HEPTOSE-1,7-BISPHOSPHATE 7-PHOSPHATASE"/>
    <property type="match status" value="1"/>
</dbReference>
<dbReference type="InterPro" id="IPR006549">
    <property type="entry name" value="HAD-SF_hydro_IIIA"/>
</dbReference>
<evidence type="ECO:0000256" key="6">
    <source>
        <dbReference type="ARBA" id="ARBA00023277"/>
    </source>
</evidence>
<feature type="region of interest" description="Disordered" evidence="12">
    <location>
        <begin position="206"/>
        <end position="233"/>
    </location>
</feature>
<feature type="binding site" evidence="11">
    <location>
        <position position="16"/>
    </location>
    <ligand>
        <name>Mg(2+)</name>
        <dbReference type="ChEBI" id="CHEBI:18420"/>
    </ligand>
</feature>
<evidence type="ECO:0000256" key="8">
    <source>
        <dbReference type="PIRSR" id="PIRSR004682-1"/>
    </source>
</evidence>
<accession>A0A926VFA5</accession>
<name>A0A926VFA5_9CYAN</name>
<keyword evidence="11" id="KW-0460">Magnesium</keyword>
<comment type="caution">
    <text evidence="13">The sequence shown here is derived from an EMBL/GenBank/DDBJ whole genome shotgun (WGS) entry which is preliminary data.</text>
</comment>
<comment type="cofactor">
    <cofactor evidence="11">
        <name>Mg(2+)</name>
        <dbReference type="ChEBI" id="CHEBI:18420"/>
    </cofactor>
</comment>
<gene>
    <name evidence="13" type="ORF">H6G03_15910</name>
</gene>
<feature type="binding site" evidence="9">
    <location>
        <position position="144"/>
    </location>
    <ligand>
        <name>substrate</name>
    </ligand>
</feature>
<dbReference type="PIRSF" id="PIRSF004682">
    <property type="entry name" value="GmhB"/>
    <property type="match status" value="1"/>
</dbReference>
<evidence type="ECO:0000313" key="13">
    <source>
        <dbReference type="EMBL" id="MBD2182565.1"/>
    </source>
</evidence>
<feature type="active site" description="Nucleophile" evidence="8">
    <location>
        <position position="14"/>
    </location>
</feature>
<keyword evidence="11" id="KW-0862">Zinc</keyword>
<feature type="site" description="Contributes to substrate recognition" evidence="10">
    <location>
        <position position="117"/>
    </location>
</feature>
<evidence type="ECO:0000256" key="5">
    <source>
        <dbReference type="ARBA" id="ARBA00022801"/>
    </source>
</evidence>
<comment type="similarity">
    <text evidence="2">Belongs to the GmhB family.</text>
</comment>
<dbReference type="GO" id="GO:0005975">
    <property type="term" value="P:carbohydrate metabolic process"/>
    <property type="evidence" value="ECO:0007669"/>
    <property type="project" value="InterPro"/>
</dbReference>
<keyword evidence="14" id="KW-1185">Reference proteome</keyword>
<proteinExistence type="inferred from homology"/>
<reference evidence="13" key="2">
    <citation type="submission" date="2020-08" db="EMBL/GenBank/DDBJ databases">
        <authorList>
            <person name="Chen M."/>
            <person name="Teng W."/>
            <person name="Zhao L."/>
            <person name="Hu C."/>
            <person name="Zhou Y."/>
            <person name="Han B."/>
            <person name="Song L."/>
            <person name="Shu W."/>
        </authorList>
    </citation>
    <scope>NUCLEOTIDE SEQUENCE</scope>
    <source>
        <strain evidence="13">FACHB-1375</strain>
    </source>
</reference>
<keyword evidence="6" id="KW-0119">Carbohydrate metabolism</keyword>
<evidence type="ECO:0000256" key="7">
    <source>
        <dbReference type="ARBA" id="ARBA00031828"/>
    </source>
</evidence>
<dbReference type="InterPro" id="IPR006543">
    <property type="entry name" value="Histidinol-phos"/>
</dbReference>
<feature type="binding site" evidence="11">
    <location>
        <position position="144"/>
    </location>
    <ligand>
        <name>Mg(2+)</name>
        <dbReference type="ChEBI" id="CHEBI:18420"/>
    </ligand>
</feature>
<dbReference type="GO" id="GO:0016791">
    <property type="term" value="F:phosphatase activity"/>
    <property type="evidence" value="ECO:0007669"/>
    <property type="project" value="InterPro"/>
</dbReference>
<keyword evidence="4 11" id="KW-0479">Metal-binding</keyword>
<dbReference type="InterPro" id="IPR036412">
    <property type="entry name" value="HAD-like_sf"/>
</dbReference>
<evidence type="ECO:0000256" key="10">
    <source>
        <dbReference type="PIRSR" id="PIRSR004682-3"/>
    </source>
</evidence>
<evidence type="ECO:0000256" key="3">
    <source>
        <dbReference type="ARBA" id="ARBA00022490"/>
    </source>
</evidence>
<feature type="binding site" evidence="9">
    <location>
        <begin position="56"/>
        <end position="59"/>
    </location>
    <ligand>
        <name>substrate</name>
    </ligand>
</feature>
<feature type="binding site" evidence="9">
    <location>
        <begin position="14"/>
        <end position="16"/>
    </location>
    <ligand>
        <name>substrate</name>
    </ligand>
</feature>
<dbReference type="GO" id="GO:0005737">
    <property type="term" value="C:cytoplasm"/>
    <property type="evidence" value="ECO:0007669"/>
    <property type="project" value="UniProtKB-SubCell"/>
</dbReference>
<feature type="binding site" evidence="9">
    <location>
        <begin position="117"/>
        <end position="118"/>
    </location>
    <ligand>
        <name>substrate</name>
    </ligand>
</feature>
<dbReference type="CDD" id="cd07503">
    <property type="entry name" value="HAD_HisB-N"/>
    <property type="match status" value="1"/>
</dbReference>
<dbReference type="SUPFAM" id="SSF56784">
    <property type="entry name" value="HAD-like"/>
    <property type="match status" value="1"/>
</dbReference>
<feature type="site" description="Stabilizes the phosphoryl group" evidence="10">
    <location>
        <position position="118"/>
    </location>
</feature>
<keyword evidence="3" id="KW-0963">Cytoplasm</keyword>
<protein>
    <recommendedName>
        <fullName evidence="7">D,D-heptose 1,7-bisphosphate phosphatase</fullName>
    </recommendedName>
</protein>
<dbReference type="InterPro" id="IPR023214">
    <property type="entry name" value="HAD_sf"/>
</dbReference>
<evidence type="ECO:0000313" key="14">
    <source>
        <dbReference type="Proteomes" id="UP000641646"/>
    </source>
</evidence>
<comment type="cofactor">
    <cofactor evidence="11">
        <name>Zn(2+)</name>
        <dbReference type="ChEBI" id="CHEBI:29105"/>
    </cofactor>
</comment>
<dbReference type="Proteomes" id="UP000641646">
    <property type="component" value="Unassembled WGS sequence"/>
</dbReference>
<keyword evidence="5 13" id="KW-0378">Hydrolase</keyword>
<dbReference type="InterPro" id="IPR004446">
    <property type="entry name" value="Heptose_bisP_phosphatase"/>
</dbReference>
<dbReference type="EMBL" id="JACJPW010000038">
    <property type="protein sequence ID" value="MBD2182565.1"/>
    <property type="molecule type" value="Genomic_DNA"/>
</dbReference>
<feature type="compositionally biased region" description="Basic and acidic residues" evidence="12">
    <location>
        <begin position="206"/>
        <end position="215"/>
    </location>
</feature>
<dbReference type="NCBIfam" id="TIGR01656">
    <property type="entry name" value="Histidinol-ppas"/>
    <property type="match status" value="1"/>
</dbReference>